<reference evidence="2" key="1">
    <citation type="journal article" date="2002" name="Mol. Microbiol.">
        <title>The Zygosaccharomyces bailii antifungal virus toxin zygocin: cloning and expression in a heterologous fungal host.</title>
        <authorList>
            <person name="Weiler F."/>
            <person name="Rehfeldt K."/>
            <person name="Bautz F."/>
            <person name="Schmitt M.J."/>
        </authorList>
    </citation>
    <scope>NUCLEOTIDE SEQUENCE</scope>
    <source>
        <strain evidence="2">412</strain>
    </source>
</reference>
<organism evidence="2">
    <name type="scientific">Zygosaccharomyces bailii</name>
    <dbReference type="NCBI Taxonomy" id="4954"/>
    <lineage>
        <taxon>Eukaryota</taxon>
        <taxon>Fungi</taxon>
        <taxon>Dikarya</taxon>
        <taxon>Ascomycota</taxon>
        <taxon>Saccharomycotina</taxon>
        <taxon>Saccharomycetes</taxon>
        <taxon>Saccharomycetales</taxon>
        <taxon>Saccharomycetaceae</taxon>
        <taxon>Zygosaccharomyces</taxon>
    </lineage>
</organism>
<evidence type="ECO:0000256" key="1">
    <source>
        <dbReference type="SAM" id="SignalP"/>
    </source>
</evidence>
<feature type="signal peptide" evidence="1">
    <location>
        <begin position="1"/>
        <end position="21"/>
    </location>
</feature>
<keyword evidence="1" id="KW-0732">Signal</keyword>
<name>Q8NJU1_ZYGBA</name>
<accession>Q8NJU1</accession>
<proteinExistence type="evidence at transcript level"/>
<gene>
    <name evidence="2" type="primary">ZYG</name>
</gene>
<evidence type="ECO:0000313" key="2">
    <source>
        <dbReference type="EMBL" id="AAM54023.1"/>
    </source>
</evidence>
<feature type="chain" id="PRO_5004314317" evidence="1">
    <location>
        <begin position="22"/>
        <end position="238"/>
    </location>
</feature>
<sequence>MKAAQILTASIVSLLPIYTSARNILDREYTANELKTAFGDEEIFTDLTYHIHVNVSGEIDSYYHNLVNFVDNALANKDINRYIYAIFTQQTNYTEDGLIEYLNHYDSETCKDIITQYNVNVDTSNCISNTTDQARLQRRGGWVNPHCSGDNLADTSDCCNLAYNKINPSSNLQSWNYVVGQCHYISHANGKVCSGADRQQLAENVCNWCQVNGGVSAFASSSSAHPGACMSDVGFCYA</sequence>
<protein>
    <submittedName>
        <fullName evidence="2">Killer toxin zygocin</fullName>
    </submittedName>
</protein>
<dbReference type="EMBL" id="AF515592">
    <property type="protein sequence ID" value="AAM54023.1"/>
    <property type="molecule type" value="mRNA"/>
</dbReference>
<dbReference type="AlphaFoldDB" id="Q8NJU1"/>